<dbReference type="PANTHER" id="PTHR44591:SF23">
    <property type="entry name" value="CHEY SUBFAMILY"/>
    <property type="match status" value="1"/>
</dbReference>
<dbReference type="GO" id="GO:0000160">
    <property type="term" value="P:phosphorelay signal transduction system"/>
    <property type="evidence" value="ECO:0007669"/>
    <property type="project" value="InterPro"/>
</dbReference>
<gene>
    <name evidence="3" type="ORF">MNBD_NITROSPINAE01-742</name>
</gene>
<dbReference type="Gene3D" id="3.40.50.2300">
    <property type="match status" value="1"/>
</dbReference>
<organism evidence="3">
    <name type="scientific">hydrothermal vent metagenome</name>
    <dbReference type="NCBI Taxonomy" id="652676"/>
    <lineage>
        <taxon>unclassified sequences</taxon>
        <taxon>metagenomes</taxon>
        <taxon>ecological metagenomes</taxon>
    </lineage>
</organism>
<proteinExistence type="predicted"/>
<dbReference type="InterPro" id="IPR001789">
    <property type="entry name" value="Sig_transdc_resp-reg_receiver"/>
</dbReference>
<name>A0A3B1C0B7_9ZZZZ</name>
<dbReference type="InterPro" id="IPR011006">
    <property type="entry name" value="CheY-like_superfamily"/>
</dbReference>
<dbReference type="EMBL" id="UOGC01000051">
    <property type="protein sequence ID" value="VAX17444.1"/>
    <property type="molecule type" value="Genomic_DNA"/>
</dbReference>
<dbReference type="CDD" id="cd00156">
    <property type="entry name" value="REC"/>
    <property type="match status" value="1"/>
</dbReference>
<dbReference type="SMART" id="SM00448">
    <property type="entry name" value="REC"/>
    <property type="match status" value="1"/>
</dbReference>
<dbReference type="SUPFAM" id="SSF52172">
    <property type="entry name" value="CheY-like"/>
    <property type="match status" value="1"/>
</dbReference>
<keyword evidence="1" id="KW-0597">Phosphoprotein</keyword>
<accession>A0A3B1C0B7</accession>
<dbReference type="Pfam" id="PF00072">
    <property type="entry name" value="Response_reg"/>
    <property type="match status" value="1"/>
</dbReference>
<protein>
    <recommendedName>
        <fullName evidence="2">Response regulatory domain-containing protein</fullName>
    </recommendedName>
</protein>
<evidence type="ECO:0000259" key="2">
    <source>
        <dbReference type="PROSITE" id="PS50110"/>
    </source>
</evidence>
<dbReference type="InterPro" id="IPR050595">
    <property type="entry name" value="Bact_response_regulator"/>
</dbReference>
<evidence type="ECO:0000313" key="3">
    <source>
        <dbReference type="EMBL" id="VAX17444.1"/>
    </source>
</evidence>
<dbReference type="PROSITE" id="PS50110">
    <property type="entry name" value="RESPONSE_REGULATORY"/>
    <property type="match status" value="1"/>
</dbReference>
<feature type="domain" description="Response regulatory" evidence="2">
    <location>
        <begin position="3"/>
        <end position="120"/>
    </location>
</feature>
<reference evidence="3" key="1">
    <citation type="submission" date="2018-06" db="EMBL/GenBank/DDBJ databases">
        <authorList>
            <person name="Zhirakovskaya E."/>
        </authorList>
    </citation>
    <scope>NUCLEOTIDE SEQUENCE</scope>
</reference>
<dbReference type="AlphaFoldDB" id="A0A3B1C0B7"/>
<dbReference type="PANTHER" id="PTHR44591">
    <property type="entry name" value="STRESS RESPONSE REGULATOR PROTEIN 1"/>
    <property type="match status" value="1"/>
</dbReference>
<sequence length="121" mass="13173">MKTILVIDDDELTLEVLKKALAGNGYEVLTANNGKEGIAAYNERRTDLIITDLLMPETSGLGVIEQLKRDFPSAKIFAITAGTSETGNDFLKMSSFLGAGRTFRKPLDHDSLLKAVNEEIG</sequence>
<evidence type="ECO:0000256" key="1">
    <source>
        <dbReference type="ARBA" id="ARBA00022553"/>
    </source>
</evidence>